<name>A0A7S2T185_9CHLO</name>
<dbReference type="InterPro" id="IPR029063">
    <property type="entry name" value="SAM-dependent_MTases_sf"/>
</dbReference>
<dbReference type="GO" id="GO:0031902">
    <property type="term" value="C:late endosome membrane"/>
    <property type="evidence" value="ECO:0007669"/>
    <property type="project" value="TreeGrafter"/>
</dbReference>
<dbReference type="EMBL" id="HBHL01007085">
    <property type="protein sequence ID" value="CAD9715701.1"/>
    <property type="molecule type" value="Transcribed_RNA"/>
</dbReference>
<accession>A0A7S2T185</accession>
<dbReference type="PANTHER" id="PTHR34009">
    <property type="entry name" value="PROTEIN STAR"/>
    <property type="match status" value="1"/>
</dbReference>
<dbReference type="InterPro" id="IPR053202">
    <property type="entry name" value="EGF_Rcpt_Signaling_Reg"/>
</dbReference>
<dbReference type="GO" id="GO:0006888">
    <property type="term" value="P:endoplasmic reticulum to Golgi vesicle-mediated transport"/>
    <property type="evidence" value="ECO:0007669"/>
    <property type="project" value="TreeGrafter"/>
</dbReference>
<dbReference type="SUPFAM" id="SSF53335">
    <property type="entry name" value="S-adenosyl-L-methionine-dependent methyltransferases"/>
    <property type="match status" value="1"/>
</dbReference>
<dbReference type="PANTHER" id="PTHR34009:SF2">
    <property type="entry name" value="PROTEIN STAR"/>
    <property type="match status" value="1"/>
</dbReference>
<dbReference type="GO" id="GO:0005789">
    <property type="term" value="C:endoplasmic reticulum membrane"/>
    <property type="evidence" value="ECO:0007669"/>
    <property type="project" value="TreeGrafter"/>
</dbReference>
<reference evidence="2" key="1">
    <citation type="submission" date="2021-01" db="EMBL/GenBank/DDBJ databases">
        <authorList>
            <person name="Corre E."/>
            <person name="Pelletier E."/>
            <person name="Niang G."/>
            <person name="Scheremetjew M."/>
            <person name="Finn R."/>
            <person name="Kale V."/>
            <person name="Holt S."/>
            <person name="Cochrane G."/>
            <person name="Meng A."/>
            <person name="Brown T."/>
            <person name="Cohen L."/>
        </authorList>
    </citation>
    <scope>NUCLEOTIDE SEQUENCE</scope>
    <source>
        <strain evidence="2">CCMP1205</strain>
    </source>
</reference>
<protein>
    <recommendedName>
        <fullName evidence="1">Methyltransferase FkbM domain-containing protein</fullName>
    </recommendedName>
</protein>
<organism evidence="2">
    <name type="scientific">Chloropicon primus</name>
    <dbReference type="NCBI Taxonomy" id="1764295"/>
    <lineage>
        <taxon>Eukaryota</taxon>
        <taxon>Viridiplantae</taxon>
        <taxon>Chlorophyta</taxon>
        <taxon>Chloropicophyceae</taxon>
        <taxon>Chloropicales</taxon>
        <taxon>Chloropicaceae</taxon>
        <taxon>Chloropicon</taxon>
    </lineage>
</organism>
<dbReference type="GO" id="GO:0005886">
    <property type="term" value="C:plasma membrane"/>
    <property type="evidence" value="ECO:0007669"/>
    <property type="project" value="TreeGrafter"/>
</dbReference>
<dbReference type="GO" id="GO:0005794">
    <property type="term" value="C:Golgi apparatus"/>
    <property type="evidence" value="ECO:0007669"/>
    <property type="project" value="TreeGrafter"/>
</dbReference>
<dbReference type="InterPro" id="IPR006342">
    <property type="entry name" value="FkbM_mtfrase"/>
</dbReference>
<gene>
    <name evidence="2" type="ORF">CPRI1469_LOCUS4557</name>
</gene>
<dbReference type="Pfam" id="PF05050">
    <property type="entry name" value="Methyltransf_21"/>
    <property type="match status" value="1"/>
</dbReference>
<dbReference type="AlphaFoldDB" id="A0A7S2T185"/>
<evidence type="ECO:0000259" key="1">
    <source>
        <dbReference type="Pfam" id="PF05050"/>
    </source>
</evidence>
<dbReference type="GO" id="GO:0016197">
    <property type="term" value="P:endosomal transport"/>
    <property type="evidence" value="ECO:0007669"/>
    <property type="project" value="TreeGrafter"/>
</dbReference>
<sequence length="209" mass="24279">MTTEPRSYSQLGQDVWVYNALGHKRGGYFVELGAGDGIELSNTFALETHFGWTGVCIECSRQFQALCRNRRCICDDSCVSDKDGEVVTFLEDDKYGQHNHFSGIKAKINCHEPRGREYRLETRTLATVLRRRGAPRVMDYLSLDTEGSELAILSVLPHHEFRFNCITVEHNFQERERSRILDVLQGNGYVRVEQREWDDMYLHREWLGK</sequence>
<evidence type="ECO:0000313" key="2">
    <source>
        <dbReference type="EMBL" id="CAD9715701.1"/>
    </source>
</evidence>
<feature type="domain" description="Methyltransferase FkbM" evidence="1">
    <location>
        <begin position="32"/>
        <end position="189"/>
    </location>
</feature>
<proteinExistence type="predicted"/>
<dbReference type="Gene3D" id="3.40.50.150">
    <property type="entry name" value="Vaccinia Virus protein VP39"/>
    <property type="match status" value="1"/>
</dbReference>